<dbReference type="RefSeq" id="WP_149887299.1">
    <property type="nucleotide sequence ID" value="NZ_DBFNJG010000163.1"/>
</dbReference>
<sequence length="267" mass="30048">MARTINDIQQSIITDLQTYFPKLSTSKVAEWRLWTYVVAAAIHAFEIILDLFRQEVDELTTKITPGTKLWYAEMCYRFQNGHTLVFDKNTAQFYYEQDDPDSRIVKVVAVNEAYKMISIRVAKTDGEGRIIPLDDSERRNLTDYIDTIHTTGIPTTIVSTTADTIRYNLEVYYDPAVPSSVVREQVGQALETFKTSLSFDAVFYAQRLVDAVMHAEGVVTVKVVRLEHKTSAGADFAPVDVLAELAAGYFEYAAEGNTLTLTSTKSL</sequence>
<dbReference type="AlphaFoldDB" id="A0A5B3GB09"/>
<name>A0A5B3GB09_9BACT</name>
<proteinExistence type="predicted"/>
<dbReference type="EMBL" id="VVXK01000009">
    <property type="protein sequence ID" value="KAA2370219.1"/>
    <property type="molecule type" value="Genomic_DNA"/>
</dbReference>
<organism evidence="1 2">
    <name type="scientific">Alistipes shahii</name>
    <dbReference type="NCBI Taxonomy" id="328814"/>
    <lineage>
        <taxon>Bacteria</taxon>
        <taxon>Pseudomonadati</taxon>
        <taxon>Bacteroidota</taxon>
        <taxon>Bacteroidia</taxon>
        <taxon>Bacteroidales</taxon>
        <taxon>Rikenellaceae</taxon>
        <taxon>Alistipes</taxon>
    </lineage>
</organism>
<evidence type="ECO:0000313" key="1">
    <source>
        <dbReference type="EMBL" id="KAA2370219.1"/>
    </source>
</evidence>
<evidence type="ECO:0008006" key="3">
    <source>
        <dbReference type="Google" id="ProtNLM"/>
    </source>
</evidence>
<gene>
    <name evidence="1" type="ORF">F2Y13_07765</name>
</gene>
<comment type="caution">
    <text evidence="1">The sequence shown here is derived from an EMBL/GenBank/DDBJ whole genome shotgun (WGS) entry which is preliminary data.</text>
</comment>
<evidence type="ECO:0000313" key="2">
    <source>
        <dbReference type="Proteomes" id="UP000323567"/>
    </source>
</evidence>
<protein>
    <recommendedName>
        <fullName evidence="3">Baseplate protein J-like domain-containing protein</fullName>
    </recommendedName>
</protein>
<dbReference type="Proteomes" id="UP000323567">
    <property type="component" value="Unassembled WGS sequence"/>
</dbReference>
<reference evidence="1 2" key="1">
    <citation type="journal article" date="2019" name="Nat. Med.">
        <title>A library of human gut bacterial isolates paired with longitudinal multiomics data enables mechanistic microbiome research.</title>
        <authorList>
            <person name="Poyet M."/>
            <person name="Groussin M."/>
            <person name="Gibbons S.M."/>
            <person name="Avila-Pacheco J."/>
            <person name="Jiang X."/>
            <person name="Kearney S.M."/>
            <person name="Perrotta A.R."/>
            <person name="Berdy B."/>
            <person name="Zhao S."/>
            <person name="Lieberman T.D."/>
            <person name="Swanson P.K."/>
            <person name="Smith M."/>
            <person name="Roesemann S."/>
            <person name="Alexander J.E."/>
            <person name="Rich S.A."/>
            <person name="Livny J."/>
            <person name="Vlamakis H."/>
            <person name="Clish C."/>
            <person name="Bullock K."/>
            <person name="Deik A."/>
            <person name="Scott J."/>
            <person name="Pierce K.A."/>
            <person name="Xavier R.J."/>
            <person name="Alm E.J."/>
        </authorList>
    </citation>
    <scope>NUCLEOTIDE SEQUENCE [LARGE SCALE GENOMIC DNA]</scope>
    <source>
        <strain evidence="1 2">BIOML-A2</strain>
    </source>
</reference>
<accession>A0A5B3GB09</accession>